<sequence>MTNLHRDLTIFKLSNCLIFVSSPWYPYPLPVKHECPALWHAMIAQAVAYRHYSAPGTRFGIHALLSYNRMPRTVRTCRAMDADRGEGVKKLEPPTTGPKCHVNLEKSHNLKWSTRLQLLNMEWALSWPNELWLAIQQFSYITSMYVT</sequence>
<dbReference type="Proteomes" id="UP000799437">
    <property type="component" value="Unassembled WGS sequence"/>
</dbReference>
<dbReference type="EMBL" id="ML996574">
    <property type="protein sequence ID" value="KAF2756880.1"/>
    <property type="molecule type" value="Genomic_DNA"/>
</dbReference>
<keyword evidence="2" id="KW-1185">Reference proteome</keyword>
<evidence type="ECO:0000313" key="2">
    <source>
        <dbReference type="Proteomes" id="UP000799437"/>
    </source>
</evidence>
<name>A0A6A6W4N7_9PEZI</name>
<reference evidence="1" key="1">
    <citation type="journal article" date="2020" name="Stud. Mycol.">
        <title>101 Dothideomycetes genomes: a test case for predicting lifestyles and emergence of pathogens.</title>
        <authorList>
            <person name="Haridas S."/>
            <person name="Albert R."/>
            <person name="Binder M."/>
            <person name="Bloem J."/>
            <person name="Labutti K."/>
            <person name="Salamov A."/>
            <person name="Andreopoulos B."/>
            <person name="Baker S."/>
            <person name="Barry K."/>
            <person name="Bills G."/>
            <person name="Bluhm B."/>
            <person name="Cannon C."/>
            <person name="Castanera R."/>
            <person name="Culley D."/>
            <person name="Daum C."/>
            <person name="Ezra D."/>
            <person name="Gonzalez J."/>
            <person name="Henrissat B."/>
            <person name="Kuo A."/>
            <person name="Liang C."/>
            <person name="Lipzen A."/>
            <person name="Lutzoni F."/>
            <person name="Magnuson J."/>
            <person name="Mondo S."/>
            <person name="Nolan M."/>
            <person name="Ohm R."/>
            <person name="Pangilinan J."/>
            <person name="Park H.-J."/>
            <person name="Ramirez L."/>
            <person name="Alfaro M."/>
            <person name="Sun H."/>
            <person name="Tritt A."/>
            <person name="Yoshinaga Y."/>
            <person name="Zwiers L.-H."/>
            <person name="Turgeon B."/>
            <person name="Goodwin S."/>
            <person name="Spatafora J."/>
            <person name="Crous P."/>
            <person name="Grigoriev I."/>
        </authorList>
    </citation>
    <scope>NUCLEOTIDE SEQUENCE</scope>
    <source>
        <strain evidence="1">CBS 121739</strain>
    </source>
</reference>
<organism evidence="1 2">
    <name type="scientific">Pseudovirgaria hyperparasitica</name>
    <dbReference type="NCBI Taxonomy" id="470096"/>
    <lineage>
        <taxon>Eukaryota</taxon>
        <taxon>Fungi</taxon>
        <taxon>Dikarya</taxon>
        <taxon>Ascomycota</taxon>
        <taxon>Pezizomycotina</taxon>
        <taxon>Dothideomycetes</taxon>
        <taxon>Dothideomycetes incertae sedis</taxon>
        <taxon>Acrospermales</taxon>
        <taxon>Acrospermaceae</taxon>
        <taxon>Pseudovirgaria</taxon>
    </lineage>
</organism>
<accession>A0A6A6W4N7</accession>
<dbReference type="GeneID" id="54490546"/>
<dbReference type="RefSeq" id="XP_033599331.1">
    <property type="nucleotide sequence ID" value="XM_033749492.1"/>
</dbReference>
<gene>
    <name evidence="1" type="ORF">EJ05DRAFT_539009</name>
</gene>
<evidence type="ECO:0000313" key="1">
    <source>
        <dbReference type="EMBL" id="KAF2756880.1"/>
    </source>
</evidence>
<protein>
    <submittedName>
        <fullName evidence="1">Uncharacterized protein</fullName>
    </submittedName>
</protein>
<proteinExistence type="predicted"/>
<dbReference type="AlphaFoldDB" id="A0A6A6W4N7"/>